<dbReference type="EMBL" id="VNHY01000004">
    <property type="protein sequence ID" value="TYP92082.1"/>
    <property type="molecule type" value="Genomic_DNA"/>
</dbReference>
<keyword evidence="1" id="KW-0812">Transmembrane</keyword>
<feature type="transmembrane region" description="Helical" evidence="1">
    <location>
        <begin position="70"/>
        <end position="88"/>
    </location>
</feature>
<dbReference type="RefSeq" id="WP_148899643.1">
    <property type="nucleotide sequence ID" value="NZ_VNHY01000004.1"/>
</dbReference>
<keyword evidence="1" id="KW-1133">Transmembrane helix</keyword>
<proteinExistence type="predicted"/>
<name>A0A5D3YK27_9BACT</name>
<accession>A0A5D3YK27</accession>
<keyword evidence="3" id="KW-1185">Reference proteome</keyword>
<sequence>MAQNNTNIPTINLKGIGAGEVRVDEITNTTRTIINEFRKLNGKEPLEVEQDSSDTTISQTDVNWAKMRKYGLYTIGGVTAVYLIGKALE</sequence>
<keyword evidence="1" id="KW-0472">Membrane</keyword>
<comment type="caution">
    <text evidence="2">The sequence shown here is derived from an EMBL/GenBank/DDBJ whole genome shotgun (WGS) entry which is preliminary data.</text>
</comment>
<protein>
    <submittedName>
        <fullName evidence="2">Uncharacterized protein</fullName>
    </submittedName>
</protein>
<gene>
    <name evidence="2" type="ORF">LX73_2329</name>
</gene>
<dbReference type="Proteomes" id="UP000324595">
    <property type="component" value="Unassembled WGS sequence"/>
</dbReference>
<evidence type="ECO:0000313" key="2">
    <source>
        <dbReference type="EMBL" id="TYP92082.1"/>
    </source>
</evidence>
<dbReference type="AlphaFoldDB" id="A0A5D3YK27"/>
<evidence type="ECO:0000313" key="3">
    <source>
        <dbReference type="Proteomes" id="UP000324595"/>
    </source>
</evidence>
<organism evidence="2 3">
    <name type="scientific">Fodinibius salinus</name>
    <dbReference type="NCBI Taxonomy" id="860790"/>
    <lineage>
        <taxon>Bacteria</taxon>
        <taxon>Pseudomonadati</taxon>
        <taxon>Balneolota</taxon>
        <taxon>Balneolia</taxon>
        <taxon>Balneolales</taxon>
        <taxon>Balneolaceae</taxon>
        <taxon>Fodinibius</taxon>
    </lineage>
</organism>
<evidence type="ECO:0000256" key="1">
    <source>
        <dbReference type="SAM" id="Phobius"/>
    </source>
</evidence>
<reference evidence="2 3" key="1">
    <citation type="submission" date="2019-07" db="EMBL/GenBank/DDBJ databases">
        <title>Genomic Encyclopedia of Archaeal and Bacterial Type Strains, Phase II (KMG-II): from individual species to whole genera.</title>
        <authorList>
            <person name="Goeker M."/>
        </authorList>
    </citation>
    <scope>NUCLEOTIDE SEQUENCE [LARGE SCALE GENOMIC DNA]</scope>
    <source>
        <strain evidence="2 3">DSM 21935</strain>
    </source>
</reference>